<evidence type="ECO:0000256" key="2">
    <source>
        <dbReference type="SAM" id="SignalP"/>
    </source>
</evidence>
<dbReference type="OMA" id="VENLMWE"/>
<reference evidence="3 4" key="1">
    <citation type="journal article" date="2017" name="Plant Biotechnol. J.">
        <title>A comprehensive draft genome sequence for lupin (Lupinus angustifolius), an emerging health food: insights into plant-microbe interactions and legume evolution.</title>
        <authorList>
            <person name="Hane J.K."/>
            <person name="Ming Y."/>
            <person name="Kamphuis L.G."/>
            <person name="Nelson M.N."/>
            <person name="Garg G."/>
            <person name="Atkins C.A."/>
            <person name="Bayer P.E."/>
            <person name="Bravo A."/>
            <person name="Bringans S."/>
            <person name="Cannon S."/>
            <person name="Edwards D."/>
            <person name="Foley R."/>
            <person name="Gao L.L."/>
            <person name="Harrison M.J."/>
            <person name="Huang W."/>
            <person name="Hurgobin B."/>
            <person name="Li S."/>
            <person name="Liu C.W."/>
            <person name="McGrath A."/>
            <person name="Morahan G."/>
            <person name="Murray J."/>
            <person name="Weller J."/>
            <person name="Jian J."/>
            <person name="Singh K.B."/>
        </authorList>
    </citation>
    <scope>NUCLEOTIDE SEQUENCE [LARGE SCALE GENOMIC DNA]</scope>
    <source>
        <strain evidence="4">cv. Tanjil</strain>
        <tissue evidence="3">Whole plant</tissue>
    </source>
</reference>
<dbReference type="PANTHER" id="PTHR36337">
    <property type="entry name" value="OBSCURIN-LIKE PROTEIN"/>
    <property type="match status" value="1"/>
</dbReference>
<organism evidence="3 4">
    <name type="scientific">Lupinus angustifolius</name>
    <name type="common">Narrow-leaved blue lupine</name>
    <dbReference type="NCBI Taxonomy" id="3871"/>
    <lineage>
        <taxon>Eukaryota</taxon>
        <taxon>Viridiplantae</taxon>
        <taxon>Streptophyta</taxon>
        <taxon>Embryophyta</taxon>
        <taxon>Tracheophyta</taxon>
        <taxon>Spermatophyta</taxon>
        <taxon>Magnoliopsida</taxon>
        <taxon>eudicotyledons</taxon>
        <taxon>Gunneridae</taxon>
        <taxon>Pentapetalae</taxon>
        <taxon>rosids</taxon>
        <taxon>fabids</taxon>
        <taxon>Fabales</taxon>
        <taxon>Fabaceae</taxon>
        <taxon>Papilionoideae</taxon>
        <taxon>50 kb inversion clade</taxon>
        <taxon>genistoids sensu lato</taxon>
        <taxon>core genistoids</taxon>
        <taxon>Genisteae</taxon>
        <taxon>Lupinus</taxon>
    </lineage>
</organism>
<dbReference type="Proteomes" id="UP000188354">
    <property type="component" value="Chromosome LG06"/>
</dbReference>
<dbReference type="Gramene" id="OIW09763">
    <property type="protein sequence ID" value="OIW09763"/>
    <property type="gene ID" value="TanjilG_18678"/>
</dbReference>
<feature type="signal peptide" evidence="2">
    <location>
        <begin position="1"/>
        <end position="27"/>
    </location>
</feature>
<dbReference type="EMBL" id="CM007366">
    <property type="protein sequence ID" value="OIW09763.1"/>
    <property type="molecule type" value="Genomic_DNA"/>
</dbReference>
<dbReference type="PANTHER" id="PTHR36337:SF1">
    <property type="entry name" value="OBSCURIN-LIKE PROTEIN"/>
    <property type="match status" value="1"/>
</dbReference>
<protein>
    <submittedName>
        <fullName evidence="3">Uncharacterized protein</fullName>
    </submittedName>
</protein>
<feature type="chain" id="PRO_5012882307" evidence="2">
    <location>
        <begin position="28"/>
        <end position="945"/>
    </location>
</feature>
<dbReference type="AlphaFoldDB" id="A0A1J7IA86"/>
<accession>A0A1J7IA86</accession>
<comment type="similarity">
    <text evidence="1">Belongs to the endosulfine family.</text>
</comment>
<evidence type="ECO:0000256" key="1">
    <source>
        <dbReference type="ARBA" id="ARBA00010520"/>
    </source>
</evidence>
<name>A0A1J7IA86_LUPAN</name>
<proteinExistence type="inferred from homology"/>
<keyword evidence="2" id="KW-0732">Signal</keyword>
<dbReference type="Pfam" id="PF04667">
    <property type="entry name" value="Endosulfine"/>
    <property type="match status" value="1"/>
</dbReference>
<gene>
    <name evidence="3" type="ORF">TanjilG_18678</name>
</gene>
<dbReference type="InterPro" id="IPR006760">
    <property type="entry name" value="Endosulphine"/>
</dbReference>
<keyword evidence="4" id="KW-1185">Reference proteome</keyword>
<evidence type="ECO:0000313" key="4">
    <source>
        <dbReference type="Proteomes" id="UP000188354"/>
    </source>
</evidence>
<sequence>MAVFLPYFIWLRCVIVLDELCLPVAYASYSRKDLMSGIEDKKEQGQIDVNATDESTKMPSSEHQEEAVKKKYGGLMPKKPPLISKDHERAYFDSADWALGKQGVQKPKGPLEALRPKLQCYNKMSRQPDILFLEEWLKSRSGDPKRFSPKKSYPLSARAIIQAWAELRDSLQQPSFHQHHLQHLKSLINSQTSLHVADPQARLVLRILSSSKFSLPYESYPLFFRLLYIWVRKASKPTSDIIDSAMGVLSHLFSSQFDSANNPVFFSEGILLLGAFSFVPSLSEKSKTVCLDLLSRQLIEKCQILGSFTELLPDFLAGIGYALSSSVTVHCHRILNSLFEIWHKDDGPQGNIFLGLIVLHLFDWVMSNLINFQFLDKINVILQETFGSLKENYASFAVFMAAAGVLRVVNRSASSGVKLEILSTMRVSAVVWMEALTNDLVSGTLRFNNSGNDHKNRLLLQCVSLALARTGSFSGHSSLFVCLALALLTEIFPLPRLYKSVIEPSNAPLELKLNEVKEHLDNILFQEAGAITAIFCNQYVSADEENKNIVENLIWEYCREIYFGHRQVALVLKGKQDELLEGLEKIAESAFLMAVVFALAVTKHKLNSKFALEIQMEVSLRILVSFSCVEYFRHVRLPEYMETIRKVVATVNSNEHTCTSFLNSMPSYVDLTNGPDPKTKYLWSEDEVQTARILFYLRVIPTFIECLPINVFSNMVASTMFLYLEHPDGKVAQASHSLFVAFMSLGKESEKNDRVSLKEQLVFHYIQTSLLGYPLITPFEGMASGVVGVAQHLPAGSPATFYCIHSLVEKANQLCSEVFTHEVDAWKKRQGEPEPSKKLMDLLLRLIFLVDIQVLPNLMKQLPQLITALPRDAQNMVLNELYSLVADSEDVIRKPTLVSWLQSLSYLCTSATHQNAASKKSIGEDNLTLASIQDPLSSGRLTSQL</sequence>
<dbReference type="STRING" id="3871.A0A1J7IA86"/>
<evidence type="ECO:0000313" key="3">
    <source>
        <dbReference type="EMBL" id="OIW09763.1"/>
    </source>
</evidence>